<keyword evidence="1" id="KW-0812">Transmembrane</keyword>
<protein>
    <submittedName>
        <fullName evidence="2">DUF2938 domain-containing protein</fullName>
    </submittedName>
</protein>
<evidence type="ECO:0000313" key="2">
    <source>
        <dbReference type="EMBL" id="TZG39889.1"/>
    </source>
</evidence>
<keyword evidence="1" id="KW-0472">Membrane</keyword>
<reference evidence="2 3" key="1">
    <citation type="submission" date="2019-08" db="EMBL/GenBank/DDBJ databases">
        <title>Draft Genome Sequence of Halomonas eurihalina Isolated from Preserved Hide-surface.</title>
        <authorList>
            <person name="Hussain S.A."/>
            <person name="Xu A."/>
            <person name="Sarker M."/>
            <person name="Sommers C."/>
        </authorList>
    </citation>
    <scope>NUCLEOTIDE SEQUENCE [LARGE SCALE GENOMIC DNA]</scope>
    <source>
        <strain evidence="2 3">MS1</strain>
    </source>
</reference>
<dbReference type="Proteomes" id="UP000324260">
    <property type="component" value="Unassembled WGS sequence"/>
</dbReference>
<dbReference type="OrthoDB" id="9812539at2"/>
<accession>A0A5D9D8I2</accession>
<keyword evidence="1" id="KW-1133">Transmembrane helix</keyword>
<comment type="caution">
    <text evidence="2">The sequence shown here is derived from an EMBL/GenBank/DDBJ whole genome shotgun (WGS) entry which is preliminary data.</text>
</comment>
<feature type="transmembrane region" description="Helical" evidence="1">
    <location>
        <begin position="138"/>
        <end position="159"/>
    </location>
</feature>
<dbReference type="EMBL" id="VTPU01000007">
    <property type="protein sequence ID" value="TZG39889.1"/>
    <property type="molecule type" value="Genomic_DNA"/>
</dbReference>
<dbReference type="InterPro" id="IPR021329">
    <property type="entry name" value="DUF2938"/>
</dbReference>
<dbReference type="AlphaFoldDB" id="A0A5D9D8I2"/>
<name>A0A5D9D8I2_HALER</name>
<dbReference type="Pfam" id="PF11158">
    <property type="entry name" value="DUF2938"/>
    <property type="match status" value="1"/>
</dbReference>
<dbReference type="RefSeq" id="WP_149321981.1">
    <property type="nucleotide sequence ID" value="NZ_JARWAH010000004.1"/>
</dbReference>
<keyword evidence="3" id="KW-1185">Reference proteome</keyword>
<evidence type="ECO:0000256" key="1">
    <source>
        <dbReference type="SAM" id="Phobius"/>
    </source>
</evidence>
<sequence length="164" mass="17871">MTDLMIEALPIGVGATLFMDVIALLRSRLFGIPSLNYAMLGRWVGHLPKGKLVYRPIDKSTRVRGESALGWVAHYLIGIIFAVVFLELAGAEWLEHTTLVPPLVFGVLTVLVPLLILQPCLGMGVAARKTPRPSVARLRSLFTHASFGLGLWVASQGYAHMLQG</sequence>
<feature type="transmembrane region" description="Helical" evidence="1">
    <location>
        <begin position="6"/>
        <end position="25"/>
    </location>
</feature>
<organism evidence="2 3">
    <name type="scientific">Halomonas eurihalina</name>
    <dbReference type="NCBI Taxonomy" id="42566"/>
    <lineage>
        <taxon>Bacteria</taxon>
        <taxon>Pseudomonadati</taxon>
        <taxon>Pseudomonadota</taxon>
        <taxon>Gammaproteobacteria</taxon>
        <taxon>Oceanospirillales</taxon>
        <taxon>Halomonadaceae</taxon>
        <taxon>Halomonas</taxon>
    </lineage>
</organism>
<gene>
    <name evidence="2" type="ORF">FZZ93_08950</name>
</gene>
<evidence type="ECO:0000313" key="3">
    <source>
        <dbReference type="Proteomes" id="UP000324260"/>
    </source>
</evidence>
<proteinExistence type="predicted"/>
<feature type="transmembrane region" description="Helical" evidence="1">
    <location>
        <begin position="68"/>
        <end position="91"/>
    </location>
</feature>
<feature type="transmembrane region" description="Helical" evidence="1">
    <location>
        <begin position="103"/>
        <end position="126"/>
    </location>
</feature>